<accession>A0A6A6XZM4</accession>
<gene>
    <name evidence="1" type="ORF">K505DRAFT_369778</name>
</gene>
<organism evidence="1 2">
    <name type="scientific">Melanomma pulvis-pyrius CBS 109.77</name>
    <dbReference type="NCBI Taxonomy" id="1314802"/>
    <lineage>
        <taxon>Eukaryota</taxon>
        <taxon>Fungi</taxon>
        <taxon>Dikarya</taxon>
        <taxon>Ascomycota</taxon>
        <taxon>Pezizomycotina</taxon>
        <taxon>Dothideomycetes</taxon>
        <taxon>Pleosporomycetidae</taxon>
        <taxon>Pleosporales</taxon>
        <taxon>Melanommataceae</taxon>
        <taxon>Melanomma</taxon>
    </lineage>
</organism>
<reference evidence="1" key="1">
    <citation type="journal article" date="2020" name="Stud. Mycol.">
        <title>101 Dothideomycetes genomes: a test case for predicting lifestyles and emergence of pathogens.</title>
        <authorList>
            <person name="Haridas S."/>
            <person name="Albert R."/>
            <person name="Binder M."/>
            <person name="Bloem J."/>
            <person name="Labutti K."/>
            <person name="Salamov A."/>
            <person name="Andreopoulos B."/>
            <person name="Baker S."/>
            <person name="Barry K."/>
            <person name="Bills G."/>
            <person name="Bluhm B."/>
            <person name="Cannon C."/>
            <person name="Castanera R."/>
            <person name="Culley D."/>
            <person name="Daum C."/>
            <person name="Ezra D."/>
            <person name="Gonzalez J."/>
            <person name="Henrissat B."/>
            <person name="Kuo A."/>
            <person name="Liang C."/>
            <person name="Lipzen A."/>
            <person name="Lutzoni F."/>
            <person name="Magnuson J."/>
            <person name="Mondo S."/>
            <person name="Nolan M."/>
            <person name="Ohm R."/>
            <person name="Pangilinan J."/>
            <person name="Park H.-J."/>
            <person name="Ramirez L."/>
            <person name="Alfaro M."/>
            <person name="Sun H."/>
            <person name="Tritt A."/>
            <person name="Yoshinaga Y."/>
            <person name="Zwiers L.-H."/>
            <person name="Turgeon B."/>
            <person name="Goodwin S."/>
            <person name="Spatafora J."/>
            <person name="Crous P."/>
            <person name="Grigoriev I."/>
        </authorList>
    </citation>
    <scope>NUCLEOTIDE SEQUENCE</scope>
    <source>
        <strain evidence="1">CBS 109.77</strain>
    </source>
</reference>
<dbReference type="Proteomes" id="UP000799757">
    <property type="component" value="Unassembled WGS sequence"/>
</dbReference>
<dbReference type="AlphaFoldDB" id="A0A6A6XZM4"/>
<protein>
    <submittedName>
        <fullName evidence="1">Uncharacterized protein</fullName>
    </submittedName>
</protein>
<dbReference type="EMBL" id="MU001739">
    <property type="protein sequence ID" value="KAF2801037.1"/>
    <property type="molecule type" value="Genomic_DNA"/>
</dbReference>
<dbReference type="OrthoDB" id="10580786at2759"/>
<keyword evidence="2" id="KW-1185">Reference proteome</keyword>
<name>A0A6A6XZM4_9PLEO</name>
<evidence type="ECO:0000313" key="1">
    <source>
        <dbReference type="EMBL" id="KAF2801037.1"/>
    </source>
</evidence>
<evidence type="ECO:0000313" key="2">
    <source>
        <dbReference type="Proteomes" id="UP000799757"/>
    </source>
</evidence>
<proteinExistence type="predicted"/>
<sequence length="198" mass="22314">MESPCPIKPLEPDFVRFSRLLHSLASLARQSYTLTVPPSRKTTLGARYLTLCPKINAFFLENSDFDFLVDGTYGYCLEMQSLALLVELEFRWIGMGRQEVAWPHAKMSEEEEMKMKKEVFKEVDGLAFGKEEVAFRRGRWMVGREDKNGDKAGYNNARLEEASLDDASSVDGEAVRIGFGKVDLKFGCTRKIGLGPGN</sequence>